<organism evidence="3 4">
    <name type="scientific">Gordonia caeni</name>
    <dbReference type="NCBI Taxonomy" id="1007097"/>
    <lineage>
        <taxon>Bacteria</taxon>
        <taxon>Bacillati</taxon>
        <taxon>Actinomycetota</taxon>
        <taxon>Actinomycetes</taxon>
        <taxon>Mycobacteriales</taxon>
        <taxon>Gordoniaceae</taxon>
        <taxon>Gordonia</taxon>
    </lineage>
</organism>
<accession>A0ABP7P4S3</accession>
<dbReference type="SUPFAM" id="SSF55729">
    <property type="entry name" value="Acyl-CoA N-acyltransferases (Nat)"/>
    <property type="match status" value="1"/>
</dbReference>
<evidence type="ECO:0000259" key="2">
    <source>
        <dbReference type="PROSITE" id="PS51729"/>
    </source>
</evidence>
<comment type="caution">
    <text evidence="3">The sequence shown here is derived from an EMBL/GenBank/DDBJ whole genome shotgun (WGS) entry which is preliminary data.</text>
</comment>
<dbReference type="PROSITE" id="PS51729">
    <property type="entry name" value="GNAT_YJDJ"/>
    <property type="match status" value="1"/>
</dbReference>
<evidence type="ECO:0000313" key="4">
    <source>
        <dbReference type="Proteomes" id="UP001418444"/>
    </source>
</evidence>
<evidence type="ECO:0000256" key="1">
    <source>
        <dbReference type="SAM" id="MobiDB-lite"/>
    </source>
</evidence>
<dbReference type="PANTHER" id="PTHR31435">
    <property type="entry name" value="PROTEIN NATD1"/>
    <property type="match status" value="1"/>
</dbReference>
<dbReference type="Pfam" id="PF14542">
    <property type="entry name" value="Acetyltransf_CG"/>
    <property type="match status" value="1"/>
</dbReference>
<dbReference type="PANTHER" id="PTHR31435:SF10">
    <property type="entry name" value="BSR4717 PROTEIN"/>
    <property type="match status" value="1"/>
</dbReference>
<dbReference type="Gene3D" id="3.40.630.30">
    <property type="match status" value="1"/>
</dbReference>
<protein>
    <recommendedName>
        <fullName evidence="2">N-acetyltransferase domain-containing protein</fullName>
    </recommendedName>
</protein>
<feature type="domain" description="N-acetyltransferase" evidence="2">
    <location>
        <begin position="30"/>
        <end position="117"/>
    </location>
</feature>
<dbReference type="EMBL" id="BAAAZW010000005">
    <property type="protein sequence ID" value="GAA3959744.1"/>
    <property type="molecule type" value="Genomic_DNA"/>
</dbReference>
<gene>
    <name evidence="3" type="ORF">GCM10022231_19440</name>
</gene>
<feature type="compositionally biased region" description="Pro residues" evidence="1">
    <location>
        <begin position="14"/>
        <end position="28"/>
    </location>
</feature>
<dbReference type="Proteomes" id="UP001418444">
    <property type="component" value="Unassembled WGS sequence"/>
</dbReference>
<dbReference type="InterPro" id="IPR045057">
    <property type="entry name" value="Gcn5-rel_NAT"/>
</dbReference>
<name>A0ABP7P4S3_9ACTN</name>
<dbReference type="InterPro" id="IPR016181">
    <property type="entry name" value="Acyl_CoA_acyltransferase"/>
</dbReference>
<proteinExistence type="predicted"/>
<dbReference type="InterPro" id="IPR031165">
    <property type="entry name" value="GNAT_YJDJ"/>
</dbReference>
<reference evidence="4" key="1">
    <citation type="journal article" date="2019" name="Int. J. Syst. Evol. Microbiol.">
        <title>The Global Catalogue of Microorganisms (GCM) 10K type strain sequencing project: providing services to taxonomists for standard genome sequencing and annotation.</title>
        <authorList>
            <consortium name="The Broad Institute Genomics Platform"/>
            <consortium name="The Broad Institute Genome Sequencing Center for Infectious Disease"/>
            <person name="Wu L."/>
            <person name="Ma J."/>
        </authorList>
    </citation>
    <scope>NUCLEOTIDE SEQUENCE [LARGE SCALE GENOMIC DNA]</scope>
    <source>
        <strain evidence="4">JCM 16923</strain>
    </source>
</reference>
<keyword evidence="4" id="KW-1185">Reference proteome</keyword>
<sequence length="119" mass="13162">MPAHGYGEDMPSETPVPPPTVTLDPPPALRHNPDRDRYELWSGDDLVGVEGYERGTDGNLILLHTVVTEKFGRAGFARLLVSKVLDDVAAHGGTVTPVCTYVRDFLERFPQYRDLGADR</sequence>
<feature type="region of interest" description="Disordered" evidence="1">
    <location>
        <begin position="1"/>
        <end position="35"/>
    </location>
</feature>
<evidence type="ECO:0000313" key="3">
    <source>
        <dbReference type="EMBL" id="GAA3959744.1"/>
    </source>
</evidence>